<dbReference type="SUPFAM" id="SSF53901">
    <property type="entry name" value="Thiolase-like"/>
    <property type="match status" value="1"/>
</dbReference>
<dbReference type="SMART" id="SM01294">
    <property type="entry name" value="PKS_PP_betabranch"/>
    <property type="match status" value="1"/>
</dbReference>
<dbReference type="InterPro" id="IPR001227">
    <property type="entry name" value="Ac_transferase_dom_sf"/>
</dbReference>
<dbReference type="InterPro" id="IPR057326">
    <property type="entry name" value="KR_dom"/>
</dbReference>
<dbReference type="Gene3D" id="3.40.47.10">
    <property type="match status" value="1"/>
</dbReference>
<dbReference type="InterPro" id="IPR016039">
    <property type="entry name" value="Thiolase-like"/>
</dbReference>
<dbReference type="InterPro" id="IPR036736">
    <property type="entry name" value="ACP-like_sf"/>
</dbReference>
<dbReference type="InterPro" id="IPR042104">
    <property type="entry name" value="PKS_dehydratase_sf"/>
</dbReference>
<dbReference type="InterPro" id="IPR020843">
    <property type="entry name" value="ER"/>
</dbReference>
<feature type="region of interest" description="N-terminal hotdog fold" evidence="7">
    <location>
        <begin position="1227"/>
        <end position="1355"/>
    </location>
</feature>
<dbReference type="InterPro" id="IPR014043">
    <property type="entry name" value="Acyl_transferase_dom"/>
</dbReference>
<feature type="active site" description="Proton donor; for dehydratase activity" evidence="7">
    <location>
        <position position="1420"/>
    </location>
</feature>
<dbReference type="PROSITE" id="PS52004">
    <property type="entry name" value="KS3_2"/>
    <property type="match status" value="1"/>
</dbReference>
<dbReference type="CDD" id="cd05195">
    <property type="entry name" value="enoyl_red"/>
    <property type="match status" value="1"/>
</dbReference>
<dbReference type="InterPro" id="IPR016035">
    <property type="entry name" value="Acyl_Trfase/lysoPLipase"/>
</dbReference>
<dbReference type="Gene3D" id="3.40.366.10">
    <property type="entry name" value="Malonyl-Coenzyme A Acyl Carrier Protein, domain 2"/>
    <property type="match status" value="2"/>
</dbReference>
<feature type="domain" description="Carrier" evidence="9">
    <location>
        <begin position="3044"/>
        <end position="3121"/>
    </location>
</feature>
<dbReference type="SMART" id="SM00823">
    <property type="entry name" value="PKS_PP"/>
    <property type="match status" value="2"/>
</dbReference>
<feature type="compositionally biased region" description="Acidic residues" evidence="8">
    <location>
        <begin position="1640"/>
        <end position="1650"/>
    </location>
</feature>
<evidence type="ECO:0000256" key="5">
    <source>
        <dbReference type="ARBA" id="ARBA00023268"/>
    </source>
</evidence>
<dbReference type="InterPro" id="IPR029063">
    <property type="entry name" value="SAM-dependent_MTases_sf"/>
</dbReference>
<dbReference type="PANTHER" id="PTHR43775">
    <property type="entry name" value="FATTY ACID SYNTHASE"/>
    <property type="match status" value="1"/>
</dbReference>
<organism evidence="12 13">
    <name type="scientific">Macrophomina phaseolina</name>
    <dbReference type="NCBI Taxonomy" id="35725"/>
    <lineage>
        <taxon>Eukaryota</taxon>
        <taxon>Fungi</taxon>
        <taxon>Dikarya</taxon>
        <taxon>Ascomycota</taxon>
        <taxon>Pezizomycotina</taxon>
        <taxon>Dothideomycetes</taxon>
        <taxon>Dothideomycetes incertae sedis</taxon>
        <taxon>Botryosphaeriales</taxon>
        <taxon>Botryosphaeriaceae</taxon>
        <taxon>Macrophomina</taxon>
    </lineage>
</organism>
<evidence type="ECO:0008006" key="14">
    <source>
        <dbReference type="Google" id="ProtNLM"/>
    </source>
</evidence>
<name>A0ABQ8GIS9_9PEZI</name>
<evidence type="ECO:0000313" key="13">
    <source>
        <dbReference type="Proteomes" id="UP000774617"/>
    </source>
</evidence>
<dbReference type="SUPFAM" id="SSF47336">
    <property type="entry name" value="ACP-like"/>
    <property type="match status" value="2"/>
</dbReference>
<dbReference type="PROSITE" id="PS00012">
    <property type="entry name" value="PHOSPHOPANTETHEINE"/>
    <property type="match status" value="2"/>
</dbReference>
<comment type="caution">
    <text evidence="12">The sequence shown here is derived from an EMBL/GenBank/DDBJ whole genome shotgun (WGS) entry which is preliminary data.</text>
</comment>
<dbReference type="CDD" id="cd00833">
    <property type="entry name" value="PKS"/>
    <property type="match status" value="1"/>
</dbReference>
<evidence type="ECO:0000256" key="6">
    <source>
        <dbReference type="ARBA" id="ARBA00023315"/>
    </source>
</evidence>
<dbReference type="SMART" id="SM00829">
    <property type="entry name" value="PKS_ER"/>
    <property type="match status" value="1"/>
</dbReference>
<evidence type="ECO:0000259" key="9">
    <source>
        <dbReference type="PROSITE" id="PS50075"/>
    </source>
</evidence>
<feature type="domain" description="Carrier" evidence="9">
    <location>
        <begin position="1556"/>
        <end position="1633"/>
    </location>
</feature>
<dbReference type="SUPFAM" id="SSF55048">
    <property type="entry name" value="Probable ACP-binding domain of malonyl-CoA ACP transacylase"/>
    <property type="match status" value="1"/>
</dbReference>
<dbReference type="SMART" id="SM00822">
    <property type="entry name" value="PKS_KR"/>
    <property type="match status" value="1"/>
</dbReference>
<feature type="domain" description="Ketosynthase family 3 (KS3)" evidence="10">
    <location>
        <begin position="363"/>
        <end position="780"/>
    </location>
</feature>
<dbReference type="InterPro" id="IPR020806">
    <property type="entry name" value="PKS_PP-bd"/>
</dbReference>
<dbReference type="CDD" id="cd02440">
    <property type="entry name" value="AdoMet_MTases"/>
    <property type="match status" value="1"/>
</dbReference>
<keyword evidence="6" id="KW-0012">Acyltransferase</keyword>
<dbReference type="Pfam" id="PF00550">
    <property type="entry name" value="PP-binding"/>
    <property type="match status" value="2"/>
</dbReference>
<dbReference type="InterPro" id="IPR049551">
    <property type="entry name" value="PKS_DH_C"/>
</dbReference>
<proteinExistence type="predicted"/>
<dbReference type="SMART" id="SM00827">
    <property type="entry name" value="PKS_AT"/>
    <property type="match status" value="1"/>
</dbReference>
<dbReference type="Proteomes" id="UP000774617">
    <property type="component" value="Unassembled WGS sequence"/>
</dbReference>
<accession>A0ABQ8GIS9</accession>
<comment type="caution">
    <text evidence="7">Lacks conserved residue(s) required for the propagation of feature annotation.</text>
</comment>
<evidence type="ECO:0000313" key="12">
    <source>
        <dbReference type="EMBL" id="KAH7056940.1"/>
    </source>
</evidence>
<feature type="domain" description="PKS/mFAS DH" evidence="11">
    <location>
        <begin position="1227"/>
        <end position="1514"/>
    </location>
</feature>
<dbReference type="Pfam" id="PF16073">
    <property type="entry name" value="SAT"/>
    <property type="match status" value="1"/>
</dbReference>
<evidence type="ECO:0000256" key="3">
    <source>
        <dbReference type="ARBA" id="ARBA00022679"/>
    </source>
</evidence>
<dbReference type="Pfam" id="PF08659">
    <property type="entry name" value="KR"/>
    <property type="match status" value="1"/>
</dbReference>
<dbReference type="InterPro" id="IPR036291">
    <property type="entry name" value="NAD(P)-bd_dom_sf"/>
</dbReference>
<evidence type="ECO:0000256" key="2">
    <source>
        <dbReference type="ARBA" id="ARBA00022553"/>
    </source>
</evidence>
<feature type="active site" description="Proton acceptor; for dehydratase activity" evidence="7">
    <location>
        <position position="1262"/>
    </location>
</feature>
<dbReference type="InterPro" id="IPR013217">
    <property type="entry name" value="Methyltransf_12"/>
</dbReference>
<feature type="compositionally biased region" description="Basic and acidic residues" evidence="8">
    <location>
        <begin position="1698"/>
        <end position="1710"/>
    </location>
</feature>
<dbReference type="InterPro" id="IPR013968">
    <property type="entry name" value="PKS_KR"/>
</dbReference>
<reference evidence="12 13" key="1">
    <citation type="journal article" date="2021" name="Nat. Commun.">
        <title>Genetic determinants of endophytism in the Arabidopsis root mycobiome.</title>
        <authorList>
            <person name="Mesny F."/>
            <person name="Miyauchi S."/>
            <person name="Thiergart T."/>
            <person name="Pickel B."/>
            <person name="Atanasova L."/>
            <person name="Karlsson M."/>
            <person name="Huettel B."/>
            <person name="Barry K.W."/>
            <person name="Haridas S."/>
            <person name="Chen C."/>
            <person name="Bauer D."/>
            <person name="Andreopoulos W."/>
            <person name="Pangilinan J."/>
            <person name="LaButti K."/>
            <person name="Riley R."/>
            <person name="Lipzen A."/>
            <person name="Clum A."/>
            <person name="Drula E."/>
            <person name="Henrissat B."/>
            <person name="Kohler A."/>
            <person name="Grigoriev I.V."/>
            <person name="Martin F.M."/>
            <person name="Hacquard S."/>
        </authorList>
    </citation>
    <scope>NUCLEOTIDE SEQUENCE [LARGE SCALE GENOMIC DNA]</scope>
    <source>
        <strain evidence="12 13">MPI-SDFR-AT-0080</strain>
    </source>
</reference>
<dbReference type="InterPro" id="IPR020841">
    <property type="entry name" value="PKS_Beta-ketoAc_synthase_dom"/>
</dbReference>
<keyword evidence="4" id="KW-0521">NADP</keyword>
<dbReference type="EMBL" id="JAGTJR010000007">
    <property type="protein sequence ID" value="KAH7056940.1"/>
    <property type="molecule type" value="Genomic_DNA"/>
</dbReference>
<dbReference type="SUPFAM" id="SSF52151">
    <property type="entry name" value="FabD/lysophospholipase-like"/>
    <property type="match status" value="1"/>
</dbReference>
<evidence type="ECO:0000256" key="4">
    <source>
        <dbReference type="ARBA" id="ARBA00022857"/>
    </source>
</evidence>
<evidence type="ECO:0000256" key="8">
    <source>
        <dbReference type="SAM" id="MobiDB-lite"/>
    </source>
</evidence>
<keyword evidence="2" id="KW-0597">Phosphoprotein</keyword>
<dbReference type="InterPro" id="IPR014030">
    <property type="entry name" value="Ketoacyl_synth_N"/>
</dbReference>
<keyword evidence="3" id="KW-0808">Transferase</keyword>
<dbReference type="Gene3D" id="3.40.50.720">
    <property type="entry name" value="NAD(P)-binding Rossmann-like Domain"/>
    <property type="match status" value="2"/>
</dbReference>
<dbReference type="SMART" id="SM00825">
    <property type="entry name" value="PKS_KS"/>
    <property type="match status" value="1"/>
</dbReference>
<sequence length="3133" mass="334855">MVGRLSIPPNAATVLLFGSQPLSFDQPAFRSLASSVLSSDDHSWALRAIDELPEQWELIRKEITEIAAVPGAAHLAELSNWFKAGTLGTPRLPNVLLSPLVIIAQLTQYTTYASLREPEALPASEAVGFCMGLLSAIVVSSSATKREFEKNAAAAVRLALLIGAAVDTQDIQDESGESTTFSVAARSPEATEKVKKISEQFPEAYVSVVYDENTYSITTARRSAPAVEETLKSAKCIVAEIGLGGRFHSQKHATVVQRIMDFCTSNSDFSLGNAAALRTPLRSNSGDGVVAEGSLHEVTIRAILLDTAEWYKTFAQVKLAHLDAKDARVLSFGPEKCVPPSLLRGIGSRVLHFEDVALPQRSPDEIAVVGLAIHVAGADDADEFWQLLAEGKSQHKPVPRDRFSFDSVFRENDTKKTWYGNFLNHHDAFDHKFFKKTPRESASMDPQQRLLMQVAYQAVEQSGYFDAAARTDSNIGCYVGVCGTDYAENVACHPANAFTATGNLRGFIAGKISHYFGWTGPGLTIDTACSGSAVSVHQACRAILSGECTAALAGGTNTMSHPVLFQNLAGASFLSPTGQCKPFDALADGYCRGEAVGAVFLKKMSAAVADGDQILGVISSTAVQQNQNCTPIVVPNAPSLSDLFRKVVRRSGLEPSQVSVVEAHGTGTPVGDPAEYESVRRVFGGSSREKPLQLGSVKGLVGHTEGSSGVVSLAKILLMLQEGSIPPQASFSTINPAINATAADKMHIATSLQPWDAEFKAALINNYGASGSNASMLVTQAPRLGSGFQSPAGPKYPFWLCGLDDRSIRAYATRLRRFLKTKNPSIADLSFNVARQSNRSLERAHIFTASSIEELDNKLTALESGDASPISTSVGLDRQVYDNVAVLRRHLDRCDATAQTLGVRSIYPHVFQKETIEDIVSLQTALFALQYATAKSWIDCGVEPAAVVGHSFGELTALCISGVLSLQDAMKAVIARATIIRDAWGPEKGSMLAVEADADEVNQLIAASNTPATIACFNGPTSHTIAGSVATIDAVVATITAKFPTLKFKRLNVSNAYHSTLVEALKPQLRTVGEGLTFNKPTIPVERATENRAGDVFSADFFAEHLRNPVYFSHAVSRLAKEHPNAIWLEAGSNATVTFMASKALGSSEPHHFQAVNVSGTQSLQKLIDTTTTLWRAGLRVAYWGHSRLQTYDYALLLLPPYQFDRQKHWLALKEPPKATAAAGVAQPALFTFVGYQDNEQRLARFRVNTSTPEYEAIVGGHKIAGTAPICPATVQIDLAIEALRSLQPQSSSALLPQVRDITNLVPVCVDPSRSHQLLPPNAAPTTHVTGEIALSSSSDEFARYEGQVSHARCMQLLQDDDPDEVIQGSRSIYRVFSEIVDYGERYHGLQKLVGKGHESAGRITKTHSGQSWLDAFLGDTFCQVGGIWVNCMTDRDPGDMYIANGIKRWARSPKFAASVPQSHGEWHVFAQHSRAADGNSFLTDVFVFEAKTASLVEVVEGINYAKVSKASMSKLLSRLTSPSSSAAADTSFAAAPPAAAAEQHRAPAAAKAATRSSSDIIKQLKEILADISGLEVEEILDDIELADIGVDSLMGMEMAREIETAFQCTLPQDELMGVTNFPSLVACLNGALGAGGGDDSPDDTGSETTDDNRDGTPATTPERVDTPPAILKPAERPAVVAPASPSPSAERSVPAAEDQHAVVRDASDYRSRISPSDVYDSMRRVGIQHGPMFQHLKSVRARPLGSLATLEVADTAATMPYEHEHPHVIHPITLDNVFQAVYAALPDVGASMASAQVPRTIKELWVSSDIDSTPGARFSAHTRVWDNDKQGFKAAVAVTDEANTQDVKIKIDDFYFQSIGAALAGGDPTENDKLLTARWLPALTLTAPALLKKQLAQEPDAVEAQVLADVRLVCSWFLQDALEAITPAEAQALDGHFRRYYAWMKLQAAKAPASVPALEKATLKAKVAARSVNGELVCTLGPHLADILRGVLSPLELMQERQLLYRFYAEGLQLERSRKQLAELVRQFAHQHPRAKVLEVGAGSGATTLHALNALGSPDDPLAGSYEFTDVSDAFFAAAEDEFGAWKKLVSFKTLDIERDPGAQGFEPESYDLVIAAQVLHKTTSIEHAAANVRRLLKPGGKLILLEPTRDQLDVQFAFGLLPDHWQGEEEHRLLAPSLSVSQWDGELRRSGFTGVDVEVHDCESETQYSYSVILSSAERSARTYAPEVVIAAPTPAPAQEWLDELSSAVAAITGAAPTVQPYDRLDCEGKLVVFVGELSASVLQDPTSAQFEAIRTLCTTSKGLLWVTRGGAVDSNDPFASLAQGFTRILRLEYVGKRIGTLDLDPSRDAWTPASAAAIASVFTELFADLSSPASDPRDYEFAERGGAVNVLRYFKDHDRAQTWFPKPSESSSTSLRPFVKHSDDGSNAAPLRLTIESPGQLDSLVFAPTNDYDASAPLASDELEISPRAFGISPRDVSVATGALQDNRRIGFECSGVVTRASTLTGFKPGDRVAALLPGEGFASSVRAPWTSAVRIPDDMGFELAAALPVAYASAWIALVDVARLAGGESVLVHDAGSAVGQAAVRLAQHAGADVFVSVVGPEQTAFVHKVLGVPTDRIFFTGGDGFVDELKARTSGGRGVDVVLNTLEGALLQESLDRLSMGAFARGVSFAAVDLPLLVERKGQQVSRALTAVFDLIRARKILGVPVSRHDVGDVVQAFRAAASGNTQGRVVLSVRPDSMVPAILKAPVAKLRPDATYVVVGGFGGIGQSICYWLAEHGARNLVVLSRSASAADKAAPLLADIAKLGCKVKPISCDIADEASVKHAVASFAAEMPPVRGVIQGAMVLRDSILEQMSLADYQTGLRPKVQGSWNLHTAFASAPLDFFIMLSSVAGVIGIASQCNYGAGGSFQDALARHRTSLGLPAVSIDIGAVKNVGYVSEHEDTSVYLKKQGHMILSEGDVLKAVECAVTDPHATQLVFGINTSPASAFWDEGGPAARDLRFWPAKFRGADGSDADGASGSAAADNLAGRIARAKTLDEASAAVAVEITAKLMDIFMMPEDEVAPGKPMAEFGVDSLTAVELRNALALKAAAEISIFDIMQSPSLTALATTIAGKSAHLSPSLASAAA</sequence>
<dbReference type="PROSITE" id="PS50075">
    <property type="entry name" value="CARRIER"/>
    <property type="match status" value="2"/>
</dbReference>
<dbReference type="SUPFAM" id="SSF53335">
    <property type="entry name" value="S-adenosyl-L-methionine-dependent methyltransferases"/>
    <property type="match status" value="1"/>
</dbReference>
<dbReference type="Gene3D" id="3.40.50.150">
    <property type="entry name" value="Vaccinia Virus protein VP39"/>
    <property type="match status" value="1"/>
</dbReference>
<dbReference type="InterPro" id="IPR032088">
    <property type="entry name" value="SAT"/>
</dbReference>
<dbReference type="Pfam" id="PF08242">
    <property type="entry name" value="Methyltransf_12"/>
    <property type="match status" value="1"/>
</dbReference>
<evidence type="ECO:0000259" key="11">
    <source>
        <dbReference type="PROSITE" id="PS52019"/>
    </source>
</evidence>
<dbReference type="Gene3D" id="3.30.70.3290">
    <property type="match status" value="1"/>
</dbReference>
<dbReference type="InterPro" id="IPR016036">
    <property type="entry name" value="Malonyl_transacylase_ACP-bd"/>
</dbReference>
<dbReference type="InterPro" id="IPR009081">
    <property type="entry name" value="PP-bd_ACP"/>
</dbReference>
<dbReference type="InterPro" id="IPR014031">
    <property type="entry name" value="Ketoacyl_synth_C"/>
</dbReference>
<dbReference type="Gene3D" id="1.10.1200.10">
    <property type="entry name" value="ACP-like"/>
    <property type="match status" value="2"/>
</dbReference>
<keyword evidence="5" id="KW-0511">Multifunctional enzyme</keyword>
<dbReference type="Gene3D" id="3.10.129.110">
    <property type="entry name" value="Polyketide synthase dehydratase"/>
    <property type="match status" value="1"/>
</dbReference>
<dbReference type="SUPFAM" id="SSF51735">
    <property type="entry name" value="NAD(P)-binding Rossmann-fold domains"/>
    <property type="match status" value="2"/>
</dbReference>
<protein>
    <recommendedName>
        <fullName evidence="14">Beta-ketoacyl synthase</fullName>
    </recommendedName>
</protein>
<evidence type="ECO:0000259" key="10">
    <source>
        <dbReference type="PROSITE" id="PS52004"/>
    </source>
</evidence>
<feature type="domain" description="PKS/mFAS DH" evidence="11">
    <location>
        <begin position="1514"/>
        <end position="1866"/>
    </location>
</feature>
<dbReference type="Pfam" id="PF00698">
    <property type="entry name" value="Acyl_transf_1"/>
    <property type="match status" value="1"/>
</dbReference>
<feature type="region of interest" description="N-terminal hotdog fold" evidence="7">
    <location>
        <begin position="1514"/>
        <end position="1655"/>
    </location>
</feature>
<evidence type="ECO:0000256" key="1">
    <source>
        <dbReference type="ARBA" id="ARBA00022450"/>
    </source>
</evidence>
<feature type="region of interest" description="C-terminal hotdog fold" evidence="7">
    <location>
        <begin position="1365"/>
        <end position="1514"/>
    </location>
</feature>
<dbReference type="InterPro" id="IPR006162">
    <property type="entry name" value="Ppantetheine_attach_site"/>
</dbReference>
<keyword evidence="1" id="KW-0596">Phosphopantetheine</keyword>
<dbReference type="Gene3D" id="3.10.129.120">
    <property type="match status" value="1"/>
</dbReference>
<dbReference type="Pfam" id="PF02801">
    <property type="entry name" value="Ketoacyl-synt_C"/>
    <property type="match status" value="1"/>
</dbReference>
<dbReference type="PROSITE" id="PS52019">
    <property type="entry name" value="PKS_MFAS_DH"/>
    <property type="match status" value="2"/>
</dbReference>
<dbReference type="SUPFAM" id="SSF50129">
    <property type="entry name" value="GroES-like"/>
    <property type="match status" value="1"/>
</dbReference>
<dbReference type="InterPro" id="IPR050091">
    <property type="entry name" value="PKS_NRPS_Biosynth_Enz"/>
</dbReference>
<feature type="compositionally biased region" description="Low complexity" evidence="8">
    <location>
        <begin position="1677"/>
        <end position="1697"/>
    </location>
</feature>
<keyword evidence="13" id="KW-1185">Reference proteome</keyword>
<feature type="region of interest" description="C-terminal hotdog fold" evidence="7">
    <location>
        <begin position="1709"/>
        <end position="1866"/>
    </location>
</feature>
<dbReference type="PANTHER" id="PTHR43775:SF14">
    <property type="entry name" value="ITERATIVE POLYKETIDE SYNTHASE AFOE-RELATED"/>
    <property type="match status" value="1"/>
</dbReference>
<evidence type="ECO:0000256" key="7">
    <source>
        <dbReference type="PROSITE-ProRule" id="PRU01363"/>
    </source>
</evidence>
<dbReference type="Pfam" id="PF14765">
    <property type="entry name" value="PS-DH"/>
    <property type="match status" value="1"/>
</dbReference>
<dbReference type="InterPro" id="IPR011032">
    <property type="entry name" value="GroES-like_sf"/>
</dbReference>
<feature type="region of interest" description="Disordered" evidence="8">
    <location>
        <begin position="1636"/>
        <end position="1710"/>
    </location>
</feature>
<dbReference type="Gene3D" id="3.90.180.10">
    <property type="entry name" value="Medium-chain alcohol dehydrogenases, catalytic domain"/>
    <property type="match status" value="1"/>
</dbReference>
<dbReference type="Pfam" id="PF00109">
    <property type="entry name" value="ketoacyl-synt"/>
    <property type="match status" value="1"/>
</dbReference>
<gene>
    <name evidence="12" type="ORF">B0J12DRAFT_737773</name>
</gene>
<dbReference type="InterPro" id="IPR049900">
    <property type="entry name" value="PKS_mFAS_DH"/>
</dbReference>